<sequence>TSSDKELIYDNLHAGRQMLAGDGLISRGRSVEVGLPDVLVSVVYDDS</sequence>
<protein>
    <submittedName>
        <fullName evidence="1">Uncharacterized protein</fullName>
    </submittedName>
</protein>
<organism evidence="1">
    <name type="scientific">marine sediment metagenome</name>
    <dbReference type="NCBI Taxonomy" id="412755"/>
    <lineage>
        <taxon>unclassified sequences</taxon>
        <taxon>metagenomes</taxon>
        <taxon>ecological metagenomes</taxon>
    </lineage>
</organism>
<accession>X1GXI6</accession>
<feature type="non-terminal residue" evidence="1">
    <location>
        <position position="1"/>
    </location>
</feature>
<dbReference type="EMBL" id="BARU01034286">
    <property type="protein sequence ID" value="GAH62616.1"/>
    <property type="molecule type" value="Genomic_DNA"/>
</dbReference>
<evidence type="ECO:0000313" key="1">
    <source>
        <dbReference type="EMBL" id="GAH62616.1"/>
    </source>
</evidence>
<gene>
    <name evidence="1" type="ORF">S03H2_53836</name>
</gene>
<dbReference type="AlphaFoldDB" id="X1GXI6"/>
<comment type="caution">
    <text evidence="1">The sequence shown here is derived from an EMBL/GenBank/DDBJ whole genome shotgun (WGS) entry which is preliminary data.</text>
</comment>
<reference evidence="1" key="1">
    <citation type="journal article" date="2014" name="Front. Microbiol.">
        <title>High frequency of phylogenetically diverse reductive dehalogenase-homologous genes in deep subseafloor sedimentary metagenomes.</title>
        <authorList>
            <person name="Kawai M."/>
            <person name="Futagami T."/>
            <person name="Toyoda A."/>
            <person name="Takaki Y."/>
            <person name="Nishi S."/>
            <person name="Hori S."/>
            <person name="Arai W."/>
            <person name="Tsubouchi T."/>
            <person name="Morono Y."/>
            <person name="Uchiyama I."/>
            <person name="Ito T."/>
            <person name="Fujiyama A."/>
            <person name="Inagaki F."/>
            <person name="Takami H."/>
        </authorList>
    </citation>
    <scope>NUCLEOTIDE SEQUENCE</scope>
    <source>
        <strain evidence="1">Expedition CK06-06</strain>
    </source>
</reference>
<name>X1GXI6_9ZZZZ</name>
<proteinExistence type="predicted"/>